<feature type="domain" description="HTH arsR-type" evidence="5">
    <location>
        <begin position="1"/>
        <end position="89"/>
    </location>
</feature>
<dbReference type="Proteomes" id="UP000218615">
    <property type="component" value="Unassembled WGS sequence"/>
</dbReference>
<name>A0A284VJ33_9EURY</name>
<evidence type="ECO:0000256" key="2">
    <source>
        <dbReference type="ARBA" id="ARBA00023125"/>
    </source>
</evidence>
<gene>
    <name evidence="6" type="ORF">MNV_1110007</name>
</gene>
<dbReference type="InterPro" id="IPR036390">
    <property type="entry name" value="WH_DNA-bd_sf"/>
</dbReference>
<keyword evidence="7" id="KW-1185">Reference proteome</keyword>
<dbReference type="GO" id="GO:0003677">
    <property type="term" value="F:DNA binding"/>
    <property type="evidence" value="ECO:0007669"/>
    <property type="project" value="UniProtKB-KW"/>
</dbReference>
<dbReference type="InterPro" id="IPR001845">
    <property type="entry name" value="HTH_ArsR_DNA-bd_dom"/>
</dbReference>
<dbReference type="GO" id="GO:0003700">
    <property type="term" value="F:DNA-binding transcription factor activity"/>
    <property type="evidence" value="ECO:0007669"/>
    <property type="project" value="InterPro"/>
</dbReference>
<evidence type="ECO:0000256" key="3">
    <source>
        <dbReference type="ARBA" id="ARBA00023163"/>
    </source>
</evidence>
<dbReference type="InterPro" id="IPR051081">
    <property type="entry name" value="HTH_MetalResp_TranReg"/>
</dbReference>
<dbReference type="EMBL" id="FZMP01000015">
    <property type="protein sequence ID" value="SNQ59263.1"/>
    <property type="molecule type" value="Genomic_DNA"/>
</dbReference>
<organism evidence="6 7">
    <name type="scientific">Candidatus Methanoperedens nitratireducens</name>
    <dbReference type="NCBI Taxonomy" id="1392998"/>
    <lineage>
        <taxon>Archaea</taxon>
        <taxon>Methanobacteriati</taxon>
        <taxon>Methanobacteriota</taxon>
        <taxon>Stenosarchaea group</taxon>
        <taxon>Methanomicrobia</taxon>
        <taxon>Methanosarcinales</taxon>
        <taxon>ANME-2 cluster</taxon>
        <taxon>Candidatus Methanoperedentaceae</taxon>
        <taxon>Candidatus Methanoperedens</taxon>
    </lineage>
</organism>
<keyword evidence="4" id="KW-0175">Coiled coil</keyword>
<keyword evidence="2" id="KW-0238">DNA-binding</keyword>
<dbReference type="AlphaFoldDB" id="A0A284VJ33"/>
<dbReference type="RefSeq" id="WP_096203665.1">
    <property type="nucleotide sequence ID" value="NZ_FZMP01000015.1"/>
</dbReference>
<dbReference type="InterPro" id="IPR056346">
    <property type="entry name" value="HTH_Cmi2_C"/>
</dbReference>
<dbReference type="Pfam" id="PF24270">
    <property type="entry name" value="HTH_Cmi2_C"/>
    <property type="match status" value="1"/>
</dbReference>
<dbReference type="InterPro" id="IPR011991">
    <property type="entry name" value="ArsR-like_HTH"/>
</dbReference>
<dbReference type="PROSITE" id="PS50987">
    <property type="entry name" value="HTH_ARSR_2"/>
    <property type="match status" value="1"/>
</dbReference>
<dbReference type="CDD" id="cd00090">
    <property type="entry name" value="HTH_ARSR"/>
    <property type="match status" value="1"/>
</dbReference>
<keyword evidence="3" id="KW-0804">Transcription</keyword>
<dbReference type="Gene3D" id="1.10.10.10">
    <property type="entry name" value="Winged helix-like DNA-binding domain superfamily/Winged helix DNA-binding domain"/>
    <property type="match status" value="1"/>
</dbReference>
<evidence type="ECO:0000313" key="7">
    <source>
        <dbReference type="Proteomes" id="UP000218615"/>
    </source>
</evidence>
<dbReference type="Pfam" id="PF01022">
    <property type="entry name" value="HTH_5"/>
    <property type="match status" value="1"/>
</dbReference>
<dbReference type="PANTHER" id="PTHR33154:SF33">
    <property type="entry name" value="TRANSCRIPTIONAL REPRESSOR SDPR"/>
    <property type="match status" value="1"/>
</dbReference>
<evidence type="ECO:0000256" key="1">
    <source>
        <dbReference type="ARBA" id="ARBA00023015"/>
    </source>
</evidence>
<evidence type="ECO:0000259" key="5">
    <source>
        <dbReference type="PROSITE" id="PS50987"/>
    </source>
</evidence>
<dbReference type="PANTHER" id="PTHR33154">
    <property type="entry name" value="TRANSCRIPTIONAL REGULATOR, ARSR FAMILY"/>
    <property type="match status" value="1"/>
</dbReference>
<evidence type="ECO:0000313" key="6">
    <source>
        <dbReference type="EMBL" id="SNQ59263.1"/>
    </source>
</evidence>
<protein>
    <submittedName>
        <fullName evidence="6">Transcriptional regulator, ArsR family</fullName>
    </submittedName>
</protein>
<dbReference type="SUPFAM" id="SSF46785">
    <property type="entry name" value="Winged helix' DNA-binding domain"/>
    <property type="match status" value="1"/>
</dbReference>
<proteinExistence type="predicted"/>
<accession>A0A284VJ33</accession>
<dbReference type="FunFam" id="1.10.10.10:FF:000591">
    <property type="entry name" value="Archaeal heat shock regulator, ArsR family"/>
    <property type="match status" value="1"/>
</dbReference>
<dbReference type="STRING" id="1392998.ANME2D_01476"/>
<keyword evidence="1" id="KW-0805">Transcription regulation</keyword>
<evidence type="ECO:0000256" key="4">
    <source>
        <dbReference type="SAM" id="Coils"/>
    </source>
</evidence>
<dbReference type="SMART" id="SM00418">
    <property type="entry name" value="HTH_ARSR"/>
    <property type="match status" value="1"/>
</dbReference>
<dbReference type="InterPro" id="IPR036388">
    <property type="entry name" value="WH-like_DNA-bd_sf"/>
</dbReference>
<feature type="coiled-coil region" evidence="4">
    <location>
        <begin position="118"/>
        <end position="145"/>
    </location>
</feature>
<dbReference type="OrthoDB" id="9623at2157"/>
<sequence>MEPAQLLDILGNENRRNILHLLATRPCYMSEIAERLDVGAKAVLGHLELLLRAGLVEASVDEQRRKYFHIADNLRLEVSMSPFSFEIETTSFTISAAPERQEEDIHAISDLRSHYTEIRELLEQRQQIMLEYQKLQEKITEAMGACMDAIEGITDDHVEAEILYALLKKPMNQRALSMQLGIPEYVLEEYLSEMERKEIIKNNQKSYGIC</sequence>
<reference evidence="7" key="1">
    <citation type="submission" date="2017-06" db="EMBL/GenBank/DDBJ databases">
        <authorList>
            <person name="Cremers G."/>
        </authorList>
    </citation>
    <scope>NUCLEOTIDE SEQUENCE [LARGE SCALE GENOMIC DNA]</scope>
</reference>